<accession>A0A433T9D5</accession>
<dbReference type="FunFam" id="3.40.190.10:FF:000024">
    <property type="entry name" value="Glutamate receptor, ionotropic, delta 1"/>
    <property type="match status" value="1"/>
</dbReference>
<dbReference type="SMART" id="SM00079">
    <property type="entry name" value="PBPe"/>
    <property type="match status" value="1"/>
</dbReference>
<proteinExistence type="predicted"/>
<dbReference type="STRING" id="188477.A0A433T9D5"/>
<dbReference type="InterPro" id="IPR019594">
    <property type="entry name" value="Glu/Gly-bd"/>
</dbReference>
<dbReference type="OrthoDB" id="5984008at2759"/>
<feature type="domain" description="Ionotropic glutamate receptor C-terminal" evidence="12">
    <location>
        <begin position="11"/>
        <end position="397"/>
    </location>
</feature>
<sequence length="467" mass="51961">ILCSTLFSNHPFFVCQEPPFVFRNDSDPDSITYHGYSIDVLSEIAKKVGFEYNFVECSPGGYGFLEDGKWTGCIGNVVRGEADVIIGALTVTVERDKVMDFTLPYYDFAGIQIMMKREDSSTKLYYYASVFTTPAWLSIFGVLGVTSILLWAFERITQSNRKKDSRAFSKESHTNANQALIQTDQSLRSPGGGDPPRSLAGRVLVAGFWFFTVIIMSTFTANLAAFLTVSRLGTSVSSLEDLAAQKEINYSAVRDSSVMEYFKRMATIESNFYEDWKSTSLRERTDQESSAVWDYPLGNKYNALWKAIQRNGLIDTNENGLNKVKAGGFALITESPVIRYYTGLHCDLQAVGEQFSTRPYAIGLKENFPYTGKFSQAILDLQKDRVLGDLQFKWWKDNSACSTDDANAGLGLYLLSGTFIVAGVGLALGVLTLALEHVIVKVKGLQVKKSATVKLDRPSLRAIQKFK</sequence>
<dbReference type="GO" id="GO:0015276">
    <property type="term" value="F:ligand-gated monoatomic ion channel activity"/>
    <property type="evidence" value="ECO:0007669"/>
    <property type="project" value="InterPro"/>
</dbReference>
<evidence type="ECO:0000256" key="5">
    <source>
        <dbReference type="ARBA" id="ARBA00023065"/>
    </source>
</evidence>
<feature type="transmembrane region" description="Helical" evidence="11">
    <location>
        <begin position="410"/>
        <end position="435"/>
    </location>
</feature>
<keyword evidence="6 11" id="KW-0472">Membrane</keyword>
<dbReference type="Pfam" id="PF10613">
    <property type="entry name" value="Lig_chan-Glu_bd"/>
    <property type="match status" value="1"/>
</dbReference>
<reference evidence="14 15" key="1">
    <citation type="submission" date="2019-01" db="EMBL/GenBank/DDBJ databases">
        <title>A draft genome assembly of the solar-powered sea slug Elysia chlorotica.</title>
        <authorList>
            <person name="Cai H."/>
            <person name="Li Q."/>
            <person name="Fang X."/>
            <person name="Li J."/>
            <person name="Curtis N.E."/>
            <person name="Altenburger A."/>
            <person name="Shibata T."/>
            <person name="Feng M."/>
            <person name="Maeda T."/>
            <person name="Schwartz J.A."/>
            <person name="Shigenobu S."/>
            <person name="Lundholm N."/>
            <person name="Nishiyama T."/>
            <person name="Yang H."/>
            <person name="Hasebe M."/>
            <person name="Li S."/>
            <person name="Pierce S.K."/>
            <person name="Wang J."/>
        </authorList>
    </citation>
    <scope>NUCLEOTIDE SEQUENCE [LARGE SCALE GENOMIC DNA]</scope>
    <source>
        <strain evidence="14">EC2010</strain>
        <tissue evidence="14">Whole organism of an adult</tissue>
    </source>
</reference>
<evidence type="ECO:0000256" key="10">
    <source>
        <dbReference type="ARBA" id="ARBA00023303"/>
    </source>
</evidence>
<gene>
    <name evidence="14" type="ORF">EGW08_014176</name>
</gene>
<dbReference type="PANTHER" id="PTHR18966">
    <property type="entry name" value="IONOTROPIC GLUTAMATE RECEPTOR"/>
    <property type="match status" value="1"/>
</dbReference>
<keyword evidence="9" id="KW-1071">Ligand-gated ion channel</keyword>
<evidence type="ECO:0000259" key="13">
    <source>
        <dbReference type="SMART" id="SM00918"/>
    </source>
</evidence>
<protein>
    <recommendedName>
        <fullName evidence="16">Ionotropic glutamate receptor C-terminal domain-containing protein</fullName>
    </recommendedName>
</protein>
<feature type="non-terminal residue" evidence="14">
    <location>
        <position position="1"/>
    </location>
</feature>
<evidence type="ECO:0000256" key="9">
    <source>
        <dbReference type="ARBA" id="ARBA00023286"/>
    </source>
</evidence>
<dbReference type="SMART" id="SM00918">
    <property type="entry name" value="Lig_chan-Glu_bd"/>
    <property type="match status" value="1"/>
</dbReference>
<feature type="transmembrane region" description="Helical" evidence="11">
    <location>
        <begin position="124"/>
        <end position="153"/>
    </location>
</feature>
<dbReference type="InterPro" id="IPR015683">
    <property type="entry name" value="Ionotropic_Glu_rcpt"/>
</dbReference>
<evidence type="ECO:0000313" key="15">
    <source>
        <dbReference type="Proteomes" id="UP000271974"/>
    </source>
</evidence>
<keyword evidence="2" id="KW-0813">Transport</keyword>
<keyword evidence="8" id="KW-0325">Glycoprotein</keyword>
<keyword evidence="15" id="KW-1185">Reference proteome</keyword>
<dbReference type="InterPro" id="IPR001320">
    <property type="entry name" value="Iontro_rcpt_C"/>
</dbReference>
<name>A0A433T9D5_ELYCH</name>
<evidence type="ECO:0000256" key="6">
    <source>
        <dbReference type="ARBA" id="ARBA00023136"/>
    </source>
</evidence>
<evidence type="ECO:0000313" key="14">
    <source>
        <dbReference type="EMBL" id="RUS78064.1"/>
    </source>
</evidence>
<feature type="domain" description="Ionotropic glutamate receptor L-glutamate and glycine-binding" evidence="13">
    <location>
        <begin position="19"/>
        <end position="79"/>
    </location>
</feature>
<evidence type="ECO:0000256" key="3">
    <source>
        <dbReference type="ARBA" id="ARBA00022692"/>
    </source>
</evidence>
<evidence type="ECO:0000256" key="1">
    <source>
        <dbReference type="ARBA" id="ARBA00004141"/>
    </source>
</evidence>
<dbReference type="Pfam" id="PF00060">
    <property type="entry name" value="Lig_chan"/>
    <property type="match status" value="1"/>
</dbReference>
<evidence type="ECO:0000256" key="11">
    <source>
        <dbReference type="SAM" id="Phobius"/>
    </source>
</evidence>
<dbReference type="Proteomes" id="UP000271974">
    <property type="component" value="Unassembled WGS sequence"/>
</dbReference>
<keyword evidence="4 11" id="KW-1133">Transmembrane helix</keyword>
<dbReference type="FunFam" id="1.10.287.70:FF:000143">
    <property type="entry name" value="Probable glutamate receptor"/>
    <property type="match status" value="1"/>
</dbReference>
<evidence type="ECO:0000259" key="12">
    <source>
        <dbReference type="SMART" id="SM00079"/>
    </source>
</evidence>
<feature type="transmembrane region" description="Helical" evidence="11">
    <location>
        <begin position="203"/>
        <end position="227"/>
    </location>
</feature>
<keyword evidence="10" id="KW-0407">Ion channel</keyword>
<comment type="subcellular location">
    <subcellularLocation>
        <location evidence="1">Membrane</location>
        <topology evidence="1">Multi-pass membrane protein</topology>
    </subcellularLocation>
</comment>
<organism evidence="14 15">
    <name type="scientific">Elysia chlorotica</name>
    <name type="common">Eastern emerald elysia</name>
    <name type="synonym">Sea slug</name>
    <dbReference type="NCBI Taxonomy" id="188477"/>
    <lineage>
        <taxon>Eukaryota</taxon>
        <taxon>Metazoa</taxon>
        <taxon>Spiralia</taxon>
        <taxon>Lophotrochozoa</taxon>
        <taxon>Mollusca</taxon>
        <taxon>Gastropoda</taxon>
        <taxon>Heterobranchia</taxon>
        <taxon>Euthyneura</taxon>
        <taxon>Panpulmonata</taxon>
        <taxon>Sacoglossa</taxon>
        <taxon>Placobranchoidea</taxon>
        <taxon>Plakobranchidae</taxon>
        <taxon>Elysia</taxon>
    </lineage>
</organism>
<evidence type="ECO:0000256" key="2">
    <source>
        <dbReference type="ARBA" id="ARBA00022448"/>
    </source>
</evidence>
<keyword evidence="5" id="KW-0406">Ion transport</keyword>
<dbReference type="SUPFAM" id="SSF53850">
    <property type="entry name" value="Periplasmic binding protein-like II"/>
    <property type="match status" value="1"/>
</dbReference>
<dbReference type="EMBL" id="RQTK01000535">
    <property type="protein sequence ID" value="RUS78064.1"/>
    <property type="molecule type" value="Genomic_DNA"/>
</dbReference>
<keyword evidence="3 11" id="KW-0812">Transmembrane</keyword>
<keyword evidence="7" id="KW-0675">Receptor</keyword>
<evidence type="ECO:0000256" key="7">
    <source>
        <dbReference type="ARBA" id="ARBA00023170"/>
    </source>
</evidence>
<comment type="caution">
    <text evidence="14">The sequence shown here is derived from an EMBL/GenBank/DDBJ whole genome shotgun (WGS) entry which is preliminary data.</text>
</comment>
<evidence type="ECO:0000256" key="8">
    <source>
        <dbReference type="ARBA" id="ARBA00023180"/>
    </source>
</evidence>
<dbReference type="AlphaFoldDB" id="A0A433T9D5"/>
<dbReference type="Gene3D" id="3.40.190.10">
    <property type="entry name" value="Periplasmic binding protein-like II"/>
    <property type="match status" value="3"/>
</dbReference>
<evidence type="ECO:0000256" key="4">
    <source>
        <dbReference type="ARBA" id="ARBA00022989"/>
    </source>
</evidence>
<evidence type="ECO:0008006" key="16">
    <source>
        <dbReference type="Google" id="ProtNLM"/>
    </source>
</evidence>
<dbReference type="GO" id="GO:0016020">
    <property type="term" value="C:membrane"/>
    <property type="evidence" value="ECO:0007669"/>
    <property type="project" value="UniProtKB-SubCell"/>
</dbReference>